<dbReference type="SUPFAM" id="SSF52317">
    <property type="entry name" value="Class I glutamine amidotransferase-like"/>
    <property type="match status" value="1"/>
</dbReference>
<dbReference type="RefSeq" id="WP_025413022.1">
    <property type="nucleotide sequence ID" value="NZ_CP007128.1"/>
</dbReference>
<dbReference type="Gene3D" id="3.20.20.80">
    <property type="entry name" value="Glycosidases"/>
    <property type="match status" value="1"/>
</dbReference>
<sequence>MLRREFVGRSLALCGAAALREPTPAGAAPAPWYRRVLRWGQTNVREIDVASYDVAWWRQHWKRTATQGVIVNAGGIVAYYPSRFPLHYRAAGLGDRDLFGELARAAHDDGLAVLARMDSNRAHEDFYRAHPDWFAVDADGKPYRDTDLYVACVNSPYYDEYIPSVLREIVERSHPEGFADNNWNGLRRDSICHCANCERKFGTLPRARDWNDPTYRRWIAWSYARRLEIWDLFNHTTRDVGGPDCLWIGMNSGSISGQSSAFRDFKAICERSELVLLDHQFRTNASGFQSNGDAGKLVHGLLGWDRVVPESMAMYQAGPSQFRLAAKPPNEARMWMLDGIAGGIQPWWHHVGAAHEDRRMFRTAEPVTRWHAAHERYLVGRTPVATVGIVWSQTNGDFYGRDAVDDLVELPRRGWTNALVRARIPYLPVHADHLARDGHRFSALILPDVGAMTTAQVDAVRGFVAAGGAVIATGESSRFDEWGDARPDYALADLFGAHAAAESIVRRQAGRTEHTYLRLLPASRAWGYGPGAPRTPSTGARHAALAGFDETDILAFGGVLQPLRVEPSARVLATWIPPSPTFPPEEAWMREPRTDVPALLVNGRVAFLPADLDRRYARDNLPDHGDLLANLVRWAAADTIPLHVDGAGFVDCHLYRQPGRLVLHVVNLTSAGTWRAPVDELIRVGPLRVRVRAGDVRASRVRLLVANVDVAAVSRDGWVEFELPSVLDHEVAVVGRTD</sequence>
<name>W0RLC1_9BACT</name>
<dbReference type="Pfam" id="PF14871">
    <property type="entry name" value="GHL6"/>
    <property type="match status" value="1"/>
</dbReference>
<dbReference type="STRING" id="861299.J421_4039"/>
<gene>
    <name evidence="1" type="ORF">J421_4039</name>
</gene>
<dbReference type="CDD" id="cd03143">
    <property type="entry name" value="A4_beta-galactosidase_middle_domain"/>
    <property type="match status" value="1"/>
</dbReference>
<dbReference type="EMBL" id="CP007128">
    <property type="protein sequence ID" value="AHG91576.1"/>
    <property type="molecule type" value="Genomic_DNA"/>
</dbReference>
<dbReference type="Proteomes" id="UP000019151">
    <property type="component" value="Chromosome"/>
</dbReference>
<dbReference type="AlphaFoldDB" id="W0RLC1"/>
<proteinExistence type="predicted"/>
<dbReference type="InParanoid" id="W0RLC1"/>
<dbReference type="GO" id="GO:0016787">
    <property type="term" value="F:hydrolase activity"/>
    <property type="evidence" value="ECO:0007669"/>
    <property type="project" value="UniProtKB-KW"/>
</dbReference>
<dbReference type="InterPro" id="IPR028212">
    <property type="entry name" value="GHL6"/>
</dbReference>
<dbReference type="SUPFAM" id="SSF51445">
    <property type="entry name" value="(Trans)glycosidases"/>
    <property type="match status" value="1"/>
</dbReference>
<dbReference type="HOGENOM" id="CLU_020573_0_0_0"/>
<dbReference type="OrthoDB" id="3715304at2"/>
<evidence type="ECO:0000313" key="1">
    <source>
        <dbReference type="EMBL" id="AHG91576.1"/>
    </source>
</evidence>
<organism evidence="1 2">
    <name type="scientific">Gemmatirosa kalamazoonensis</name>
    <dbReference type="NCBI Taxonomy" id="861299"/>
    <lineage>
        <taxon>Bacteria</taxon>
        <taxon>Pseudomonadati</taxon>
        <taxon>Gemmatimonadota</taxon>
        <taxon>Gemmatimonadia</taxon>
        <taxon>Gemmatimonadales</taxon>
        <taxon>Gemmatimonadaceae</taxon>
        <taxon>Gemmatirosa</taxon>
    </lineage>
</organism>
<evidence type="ECO:0000313" key="2">
    <source>
        <dbReference type="Proteomes" id="UP000019151"/>
    </source>
</evidence>
<keyword evidence="1" id="KW-0378">Hydrolase</keyword>
<accession>W0RLC1</accession>
<reference evidence="1 2" key="1">
    <citation type="journal article" date="2014" name="Genome Announc.">
        <title>Genome Sequence and Methylome of Soil Bacterium Gemmatirosa kalamazoonensis KBS708T, a Member of the Rarely Cultivated Gemmatimonadetes Phylum.</title>
        <authorList>
            <person name="Debruyn J.M."/>
            <person name="Radosevich M."/>
            <person name="Wommack K.E."/>
            <person name="Polson S.W."/>
            <person name="Hauser L.J."/>
            <person name="Fawaz M.N."/>
            <person name="Korlach J."/>
            <person name="Tsai Y.C."/>
        </authorList>
    </citation>
    <scope>NUCLEOTIDE SEQUENCE [LARGE SCALE GENOMIC DNA]</scope>
    <source>
        <strain evidence="1 2">KBS708</strain>
    </source>
</reference>
<keyword evidence="2" id="KW-1185">Reference proteome</keyword>
<dbReference type="InterPro" id="IPR017853">
    <property type="entry name" value="GH"/>
</dbReference>
<dbReference type="InterPro" id="IPR029062">
    <property type="entry name" value="Class_I_gatase-like"/>
</dbReference>
<dbReference type="KEGG" id="gba:J421_4039"/>
<dbReference type="Gene3D" id="3.40.50.880">
    <property type="match status" value="1"/>
</dbReference>
<dbReference type="eggNOG" id="COG1874">
    <property type="taxonomic scope" value="Bacteria"/>
</dbReference>
<dbReference type="PATRIC" id="fig|861299.3.peg.4096"/>
<protein>
    <submittedName>
        <fullName evidence="1">Glycoside hydrolase family 42 domain protein</fullName>
    </submittedName>
</protein>